<evidence type="ECO:0000256" key="1">
    <source>
        <dbReference type="SAM" id="MobiDB-lite"/>
    </source>
</evidence>
<dbReference type="AlphaFoldDB" id="A0A1M7YUU2"/>
<dbReference type="PANTHER" id="PTHR35175:SF1">
    <property type="entry name" value="OXIDOREDUCTASE"/>
    <property type="match status" value="1"/>
</dbReference>
<feature type="region of interest" description="Disordered" evidence="1">
    <location>
        <begin position="64"/>
        <end position="83"/>
    </location>
</feature>
<dbReference type="InterPro" id="IPR010710">
    <property type="entry name" value="DUF1289"/>
</dbReference>
<dbReference type="EMBL" id="FRFG01000025">
    <property type="protein sequence ID" value="SHO56392.1"/>
    <property type="molecule type" value="Genomic_DNA"/>
</dbReference>
<dbReference type="RefSeq" id="WP_073582321.1">
    <property type="nucleotide sequence ID" value="NZ_AP024897.1"/>
</dbReference>
<protein>
    <recommendedName>
        <fullName evidence="4">Fe-S protein</fullName>
    </recommendedName>
</protein>
<organism evidence="2 3">
    <name type="scientific">Vibrio quintilis</name>
    <dbReference type="NCBI Taxonomy" id="1117707"/>
    <lineage>
        <taxon>Bacteria</taxon>
        <taxon>Pseudomonadati</taxon>
        <taxon>Pseudomonadota</taxon>
        <taxon>Gammaproteobacteria</taxon>
        <taxon>Vibrionales</taxon>
        <taxon>Vibrionaceae</taxon>
        <taxon>Vibrio</taxon>
    </lineage>
</organism>
<sequence>MEQLEFFDVPSPCIGVCSVNERGYCKGCLRNRDERFRWMDMTPAEKLYVIKLCRMRFRRQMAKNNKTGDVEQQQDIHPQQNLF</sequence>
<dbReference type="Proteomes" id="UP000184600">
    <property type="component" value="Unassembled WGS sequence"/>
</dbReference>
<keyword evidence="3" id="KW-1185">Reference proteome</keyword>
<name>A0A1M7YUU2_9VIBR</name>
<reference evidence="3" key="1">
    <citation type="submission" date="2016-12" db="EMBL/GenBank/DDBJ databases">
        <authorList>
            <person name="Rodrigo-Torres L."/>
            <person name="Arahal R.D."/>
            <person name="Lucena T."/>
        </authorList>
    </citation>
    <scope>NUCLEOTIDE SEQUENCE [LARGE SCALE GENOMIC DNA]</scope>
</reference>
<gene>
    <name evidence="2" type="ORF">VQ7734_02161</name>
</gene>
<accession>A0A1M7YUU2</accession>
<dbReference type="PANTHER" id="PTHR35175">
    <property type="entry name" value="DUF1289 DOMAIN-CONTAINING PROTEIN"/>
    <property type="match status" value="1"/>
</dbReference>
<evidence type="ECO:0000313" key="3">
    <source>
        <dbReference type="Proteomes" id="UP000184600"/>
    </source>
</evidence>
<evidence type="ECO:0008006" key="4">
    <source>
        <dbReference type="Google" id="ProtNLM"/>
    </source>
</evidence>
<dbReference type="OrthoDB" id="8911262at2"/>
<dbReference type="STRING" id="1117707.VQ7734_02161"/>
<dbReference type="Pfam" id="PF06945">
    <property type="entry name" value="DUF1289"/>
    <property type="match status" value="1"/>
</dbReference>
<proteinExistence type="predicted"/>
<evidence type="ECO:0000313" key="2">
    <source>
        <dbReference type="EMBL" id="SHO56392.1"/>
    </source>
</evidence>